<evidence type="ECO:0000313" key="3">
    <source>
        <dbReference type="Proteomes" id="UP001501011"/>
    </source>
</evidence>
<name>A0ABP8IK16_9GAMM</name>
<accession>A0ABP8IK16</accession>
<dbReference type="Proteomes" id="UP001501011">
    <property type="component" value="Unassembled WGS sequence"/>
</dbReference>
<dbReference type="EMBL" id="BAABFV010000001">
    <property type="protein sequence ID" value="GAA4360926.1"/>
    <property type="molecule type" value="Genomic_DNA"/>
</dbReference>
<feature type="region of interest" description="Disordered" evidence="1">
    <location>
        <begin position="626"/>
        <end position="645"/>
    </location>
</feature>
<proteinExistence type="predicted"/>
<evidence type="ECO:0000313" key="2">
    <source>
        <dbReference type="EMBL" id="GAA4360926.1"/>
    </source>
</evidence>
<feature type="region of interest" description="Disordered" evidence="1">
    <location>
        <begin position="113"/>
        <end position="140"/>
    </location>
</feature>
<feature type="compositionally biased region" description="Basic and acidic residues" evidence="1">
    <location>
        <begin position="631"/>
        <end position="645"/>
    </location>
</feature>
<evidence type="ECO:0008006" key="4">
    <source>
        <dbReference type="Google" id="ProtNLM"/>
    </source>
</evidence>
<gene>
    <name evidence="2" type="ORF">GCM10023151_13660</name>
</gene>
<reference evidence="3" key="1">
    <citation type="journal article" date="2019" name="Int. J. Syst. Evol. Microbiol.">
        <title>The Global Catalogue of Microorganisms (GCM) 10K type strain sequencing project: providing services to taxonomists for standard genome sequencing and annotation.</title>
        <authorList>
            <consortium name="The Broad Institute Genomics Platform"/>
            <consortium name="The Broad Institute Genome Sequencing Center for Infectious Disease"/>
            <person name="Wu L."/>
            <person name="Ma J."/>
        </authorList>
    </citation>
    <scope>NUCLEOTIDE SEQUENCE [LARGE SCALE GENOMIC DNA]</scope>
    <source>
        <strain evidence="3">JCM 17728</strain>
    </source>
</reference>
<keyword evidence="3" id="KW-1185">Reference proteome</keyword>
<feature type="compositionally biased region" description="Basic and acidic residues" evidence="1">
    <location>
        <begin position="113"/>
        <end position="138"/>
    </location>
</feature>
<organism evidence="2 3">
    <name type="scientific">Kangiella marina</name>
    <dbReference type="NCBI Taxonomy" id="1079178"/>
    <lineage>
        <taxon>Bacteria</taxon>
        <taxon>Pseudomonadati</taxon>
        <taxon>Pseudomonadota</taxon>
        <taxon>Gammaproteobacteria</taxon>
        <taxon>Kangiellales</taxon>
        <taxon>Kangiellaceae</taxon>
        <taxon>Kangiella</taxon>
    </lineage>
</organism>
<evidence type="ECO:0000256" key="1">
    <source>
        <dbReference type="SAM" id="MobiDB-lite"/>
    </source>
</evidence>
<protein>
    <recommendedName>
        <fullName evidence="4">DUF4157 domain-containing protein</fullName>
    </recommendedName>
</protein>
<sequence>MDMKSKLSPSFRLGQTSWKCFYTTAIAGLIGLMMAIPAAQAVCTTSSRGGTPPGAWEAHMNEIASMGTFPEASFEIGNQKIYRMRKPDDVGSRDRWLERLRSMKPRIEELQRHFPTAAEREAAEREESERRERDDDYRLPYMPTPPERSVLIIESELNIIDNPAFTNCAAEEEVHDLKNYLSGDLDPNLFKGLCVVFIRSHVFDREEERKFALSHEWMHTMQHGSYQISEMERLWWIEGSAEWGAHKVVGRTTERDNKIEQFFERQPDCSLTQQSYDAQVFFFWGEQSFGTDWGISLGMGGPDYLDTPRRAAEILPPEQWLDWAISQADKKITMPDGRDLPFQAELELLDLTHSCEAAIEGPPLSVQLREIRFPEDSAPLLTIDPQGAQVAYRPLDVDEPSRPSSWTRVTEEVELEPSEGPLLLAAIMPSGNNLNVQIQQESSAGDNCACHIGRWMEEATADSEARDSLRGALEAIEKARAFVPPEQLAELEKAKRMISSSDTKDRFRFRGAAEQIFELGGEGDVTYVNDGPIVTFRGGGAFSIEDPHTIRADKTEVNYTTYIHSGRWDIEGGALKIDLQEFTYKGTVEGPVSDGPQHIGGSNRHTSYVGGGGDWIVSCEGSGVKLTPADRGNRGPGKDAVLEAH</sequence>
<comment type="caution">
    <text evidence="2">The sequence shown here is derived from an EMBL/GenBank/DDBJ whole genome shotgun (WGS) entry which is preliminary data.</text>
</comment>